<feature type="chain" id="PRO_5046599121" description="Lipoprotein" evidence="1">
    <location>
        <begin position="20"/>
        <end position="533"/>
    </location>
</feature>
<accession>A0ABW8IJM8</accession>
<evidence type="ECO:0000256" key="1">
    <source>
        <dbReference type="SAM" id="SignalP"/>
    </source>
</evidence>
<reference evidence="2 3" key="1">
    <citation type="submission" date="2020-10" db="EMBL/GenBank/DDBJ databases">
        <title>Phylogeny of dyella-like bacteria.</title>
        <authorList>
            <person name="Fu J."/>
        </authorList>
    </citation>
    <scope>NUCLEOTIDE SEQUENCE [LARGE SCALE GENOMIC DNA]</scope>
    <source>
        <strain evidence="2 3">DHG40</strain>
    </source>
</reference>
<dbReference type="Proteomes" id="UP001620409">
    <property type="component" value="Unassembled WGS sequence"/>
</dbReference>
<dbReference type="EMBL" id="JADIKI010000023">
    <property type="protein sequence ID" value="MFK2855393.1"/>
    <property type="molecule type" value="Genomic_DNA"/>
</dbReference>
<keyword evidence="3" id="KW-1185">Reference proteome</keyword>
<evidence type="ECO:0000313" key="3">
    <source>
        <dbReference type="Proteomes" id="UP001620409"/>
    </source>
</evidence>
<evidence type="ECO:0000313" key="2">
    <source>
        <dbReference type="EMBL" id="MFK2855393.1"/>
    </source>
</evidence>
<keyword evidence="1" id="KW-0732">Signal</keyword>
<organism evidence="2 3">
    <name type="scientific">Dyella humi</name>
    <dbReference type="NCBI Taxonomy" id="1770547"/>
    <lineage>
        <taxon>Bacteria</taxon>
        <taxon>Pseudomonadati</taxon>
        <taxon>Pseudomonadota</taxon>
        <taxon>Gammaproteobacteria</taxon>
        <taxon>Lysobacterales</taxon>
        <taxon>Rhodanobacteraceae</taxon>
        <taxon>Dyella</taxon>
    </lineage>
</organism>
<feature type="signal peptide" evidence="1">
    <location>
        <begin position="1"/>
        <end position="19"/>
    </location>
</feature>
<comment type="caution">
    <text evidence="2">The sequence shown here is derived from an EMBL/GenBank/DDBJ whole genome shotgun (WGS) entry which is preliminary data.</text>
</comment>
<sequence>MKCKHLIAAALTVTCSGCAGIEVSPYSQGKADVKGVPYVLPMTSFTLTITRRVVDCNPKKGGLTPDIQVAITSQTVPDPAARFTLTSDGFFDTSDIKVAYNSSGTTSAINTSTADQTGPLITQAATTVASILPIAIGGSSNPEGSGKGAPSPAPSTVCSKPVITALDKIGNDGDATHEANPGKLKDKVAADTTILNNTNADITLLSTEISTLGKDATPSLRKRLVDLLEDQKKYQDQLSAEQSDLNKYLAVITDTQTVQWPADGQHWESGDDQTLKLSETTWKRWTDGANGKYDPNDENLFQIYLKLERQGSTGQAAKPGDLLAQVDTKDGIPVRFPVQAILHVCRVSACNSTYSNEIAKFPAPVLQFGLIYEVPAKGGIFASTTFALQLDQNGIPTSVEVANQTSVAASAATSASTAATQLAGIPSAINSAKLAKVTAEANIVNEKNLLATNEANATTVSQLASNQADTLLLQAQAAQITAQNTLITAKATDADAAQLAPIQAETNLAQAQTAQLAAAKALVAARQAMGAED</sequence>
<evidence type="ECO:0008006" key="4">
    <source>
        <dbReference type="Google" id="ProtNLM"/>
    </source>
</evidence>
<gene>
    <name evidence="2" type="ORF">ISP18_12395</name>
</gene>
<dbReference type="RefSeq" id="WP_380012164.1">
    <property type="nucleotide sequence ID" value="NZ_JADIKI010000023.1"/>
</dbReference>
<name>A0ABW8IJM8_9GAMM</name>
<proteinExistence type="predicted"/>
<protein>
    <recommendedName>
        <fullName evidence="4">Lipoprotein</fullName>
    </recommendedName>
</protein>